<dbReference type="FunFam" id="2.60.40.60:FF:000015">
    <property type="entry name" value="FAT atypical cadherin 1"/>
    <property type="match status" value="2"/>
</dbReference>
<dbReference type="Pfam" id="PF00028">
    <property type="entry name" value="Cadherin"/>
    <property type="match status" value="13"/>
</dbReference>
<feature type="compositionally biased region" description="Polar residues" evidence="13">
    <location>
        <begin position="1959"/>
        <end position="1971"/>
    </location>
</feature>
<feature type="region of interest" description="Disordered" evidence="13">
    <location>
        <begin position="1933"/>
        <end position="1971"/>
    </location>
</feature>
<feature type="domain" description="Cadherin" evidence="15">
    <location>
        <begin position="1996"/>
        <end position="2082"/>
    </location>
</feature>
<feature type="domain" description="Cadherin" evidence="15">
    <location>
        <begin position="1014"/>
        <end position="1119"/>
    </location>
</feature>
<dbReference type="GO" id="GO:0008013">
    <property type="term" value="F:beta-catenin binding"/>
    <property type="evidence" value="ECO:0007669"/>
    <property type="project" value="TreeGrafter"/>
</dbReference>
<feature type="non-terminal residue" evidence="17">
    <location>
        <position position="2453"/>
    </location>
</feature>
<dbReference type="GeneID" id="108680552"/>
<dbReference type="InterPro" id="IPR039808">
    <property type="entry name" value="Cadherin"/>
</dbReference>
<dbReference type="InterPro" id="IPR020894">
    <property type="entry name" value="Cadherin_CS"/>
</dbReference>
<feature type="domain" description="Cadherin" evidence="15">
    <location>
        <begin position="338"/>
        <end position="431"/>
    </location>
</feature>
<feature type="domain" description="Cadherin" evidence="15">
    <location>
        <begin position="804"/>
        <end position="908"/>
    </location>
</feature>
<feature type="domain" description="Cadherin" evidence="15">
    <location>
        <begin position="213"/>
        <end position="322"/>
    </location>
</feature>
<dbReference type="GO" id="GO:0048589">
    <property type="term" value="P:developmental growth"/>
    <property type="evidence" value="ECO:0007669"/>
    <property type="project" value="UniProtKB-ARBA"/>
</dbReference>
<sequence>MADTLERQFSPLPSHNNERIPDVCKLLCSGHQKCLKSGSSFTSIKLKKKKCRKSHNLLLMNRLLILEPMVIWLSVLTLLLTASLASSAEISFLKDFYNVSIKENSLPRTYVKGNELMGVSLESLPEAGRVQYSIVSGDPEGFFAVEEEQVGGISVLHIRTKTGLRDVLNRERQSSYTITTTAEIRSSTNVVYSATTTIHVEVEDTNDNIPLFFPDSYTVDAPEDLLLNTRLVQVKAHDADSGRNGEVYYYLSDAMTNLFAVHPITGVVSLTRSLQGHITKEFHIKVLARDRGSDVEFLRESAIGQADVTVSVVAMNNSPPKIAVRHLPSVVEHAHAHIYGIITVTDPDDGPSGEIELVEIVDGDHDRVFSIGRGEKPNEYNLMVLRLLDRELAPAGFNLTIRATDRGRPRASADKSVSVVIADVNDHAPVFIPKEYDVSISEEAPPNTPVVRLFAIDSDLGKNGEVTFEIVSGNPDRKFEINSATGVISTADWLDAESKSYFSLTVAAMDSASPAVRRQSTTGVIIRVLDSNDNAPTFLNIDDVVEVNENEPAGSFVIRVAASDSDSSENGFLSYSLVNGNQVPFTIDPFDGIIRTAKVLDFETGKKSYTLRVKVSDWGQPYKHETQTIIQVTVKDINDNRPQFLTSDCSGWISVNTHKDRPIVTLKAVDLDADTRVRYQLIGNTNRDCWFIDPDLGTITANCNLRAAVLLRARTKTVMLNVTASDGRYMSDPVMVTLNVYDPQYNDPENMYYARDVTCRPNEIAREYIDVELSAHVTEMSGNEEYQAIQPYVSENFHAPIISSKTPISVEVPENALVGSEVLVIAATDKDRSFDGRLVYAIASGNIDSVFEINMITGVVRLSAALDREKRALYVLNITVYDSGQPRLSSSINVTVQIMDINDNAPQFLRFSYHLHLPENMKIGTSVAQLQAVDADEGNNALVTYKLISNTRQFRLNSNSGILELVAPLDREKIDQYELKVRAWDGGEDERRYSDVVVHITVLDINDCAPDFGAAKFISISVPEDYPVGAVVAIMQATDLDVGQSAVVSYSFVEDDNANFRIDKETGVVRITSPLDFEKTRLHNLTIKASDKGFPPLHSFAQLIIHVEDVEETIVTHEFKQRIARGWIRENEPPGTLATTLAVSGERHPRLQFAITDGDGHGYFAVNSRGELRSTRSLDRETRRGYWTAVVAWTTSAADTCWAGNGTGALSFFVRSVRGRRNTEALAATLGEAGWGPDTQGDELFVVNRTTGVLSTAGPLDRELQSQYEVQVIVSDGSLWTVTPVYVTVSDVNDNAPQFLESLYRVTVPARPAGRRRLPLLRDSFFLQVHMTGSSRRFTRQVLTAGSQGRFLPQVYKTGLQGRFLLQVYAKDLDADGNADLTYSLRGKAKSVFKINPKTGALLNRAALLPGHTHDFIVEARDGGRPPLWATARVLVRVAPPPSTSSGPPIVQAPTPAHVMETDPPGHLVAFISASPRDDGNSLWYSITDGDSAGHFSVGIDNGLVTVARPLDREVRHHFNLELSVTDGQHSTAVQLPVSVLDANDHAPVFSAPLYDVTVPEDAAPGTSIVTLLCRDKDHMAPVPTTSPQRNTSSTDGFVSDSAGAVTPLFFSLEHGEALNSAELFSVDSASGVVSVAQPLDREVSGSHLLTVSCRDRGARANADFARVHISLSDANDHWPVFAEASLSVQVAADTSVGARVTRVVAVDSDTGDNGRLAYTIAAGNDEGTFTIDEATGLLRVAQPLQEGRAYELLVRASDGAPEPRSASLQVLVTATPALNDPPAWSSDLLDGEGGTNSAMKTVHVSEWAPRGTAVAMVAASSPRAALRYSITDGDDRDNASFFITPASGVVMLAAPLDRETQPHYNLTITATNQLGVSRDTWVVISVVDENDQRPQWQSLRYLGAVLESAKPGELVFDFADYNQTAEERLDAPFTLSRGSDHATQPADLGRSARAPNYDPSSSNFPSHVTNTRRGLEIPPAVLPIRNLRNFSPLVLSAADSDVGANGRVKYTLAQHNKAARFFSVDEYTGAVRVAGDLSQLAGRLLQFSVWASDSGSPSLEALTPASVAIVVEKENLYPPEFRTSERRAVVRLPTVPGVRVTCLQATDPDDTRGHNSSITRSEITMGTRTALSYSLKRRDDVASEELYYDVDSENGCIFVNSVKMPRGDHHLTVTVSDGLHDTTAELTISVLESLQNSLRFTQERYFAHVSENSTKTINLLVVEVENVSPGDHILYSVLNPNKYLKVSPTAGVVQTTGTPFDREEMEHFTLIVQARETGSGRSGNGEVTVAVLDTNDNAPVFVGQPYIALLPTAAAAGHPLFQVRAVDADSGVFGSVRYELPDTSGHFAIAADTGHVSLTQPAALLDDLVTLDVLALDGGTPPLTARASISVRVVATTGPVFSEPVYHTTVPEDAAVGAAVLRLSAESPARAALVYSVVAGDHARHFTLDYTS</sequence>
<keyword evidence="8 14" id="KW-1133">Transmembrane helix</keyword>
<evidence type="ECO:0000256" key="9">
    <source>
        <dbReference type="ARBA" id="ARBA00023136"/>
    </source>
</evidence>
<dbReference type="PROSITE" id="PS50268">
    <property type="entry name" value="CADHERIN_2"/>
    <property type="match status" value="19"/>
</dbReference>
<organism evidence="16 17">
    <name type="scientific">Hyalella azteca</name>
    <name type="common">Amphipod</name>
    <dbReference type="NCBI Taxonomy" id="294128"/>
    <lineage>
        <taxon>Eukaryota</taxon>
        <taxon>Metazoa</taxon>
        <taxon>Ecdysozoa</taxon>
        <taxon>Arthropoda</taxon>
        <taxon>Crustacea</taxon>
        <taxon>Multicrustacea</taxon>
        <taxon>Malacostraca</taxon>
        <taxon>Eumalacostraca</taxon>
        <taxon>Peracarida</taxon>
        <taxon>Amphipoda</taxon>
        <taxon>Senticaudata</taxon>
        <taxon>Talitrida</taxon>
        <taxon>Talitroidea</taxon>
        <taxon>Hyalellidae</taxon>
        <taxon>Hyalella</taxon>
    </lineage>
</organism>
<dbReference type="GO" id="GO:0001736">
    <property type="term" value="P:establishment of planar polarity"/>
    <property type="evidence" value="ECO:0007669"/>
    <property type="project" value="UniProtKB-ARBA"/>
</dbReference>
<dbReference type="InterPro" id="IPR002126">
    <property type="entry name" value="Cadherin-like_dom"/>
</dbReference>
<dbReference type="PANTHER" id="PTHR24027">
    <property type="entry name" value="CADHERIN-23"/>
    <property type="match status" value="1"/>
</dbReference>
<evidence type="ECO:0000256" key="12">
    <source>
        <dbReference type="PROSITE-ProRule" id="PRU00043"/>
    </source>
</evidence>
<dbReference type="PANTHER" id="PTHR24027:SF438">
    <property type="entry name" value="CADHERIN 23"/>
    <property type="match status" value="1"/>
</dbReference>
<dbReference type="FunFam" id="2.60.40.60:FF:000035">
    <property type="entry name" value="Protocadherin Fat 3"/>
    <property type="match status" value="1"/>
</dbReference>
<dbReference type="Proteomes" id="UP000694843">
    <property type="component" value="Unplaced"/>
</dbReference>
<feature type="domain" description="Cadherin" evidence="15">
    <location>
        <begin position="1362"/>
        <end position="1451"/>
    </location>
</feature>
<feature type="domain" description="Cadherin" evidence="15">
    <location>
        <begin position="545"/>
        <end position="644"/>
    </location>
</feature>
<keyword evidence="4" id="KW-0732">Signal</keyword>
<evidence type="ECO:0000256" key="5">
    <source>
        <dbReference type="ARBA" id="ARBA00022737"/>
    </source>
</evidence>
<dbReference type="FunFam" id="2.60.40.60:FF:000033">
    <property type="entry name" value="FAT atypical cadherin 1"/>
    <property type="match status" value="2"/>
</dbReference>
<dbReference type="GO" id="GO:0007163">
    <property type="term" value="P:establishment or maintenance of cell polarity"/>
    <property type="evidence" value="ECO:0007669"/>
    <property type="project" value="UniProtKB-ARBA"/>
</dbReference>
<dbReference type="InterPro" id="IPR015919">
    <property type="entry name" value="Cadherin-like_sf"/>
</dbReference>
<dbReference type="GO" id="GO:0048513">
    <property type="term" value="P:animal organ development"/>
    <property type="evidence" value="ECO:0007669"/>
    <property type="project" value="UniProtKB-ARBA"/>
</dbReference>
<dbReference type="GO" id="GO:0016477">
    <property type="term" value="P:cell migration"/>
    <property type="evidence" value="ECO:0007669"/>
    <property type="project" value="TreeGrafter"/>
</dbReference>
<evidence type="ECO:0000256" key="14">
    <source>
        <dbReference type="SAM" id="Phobius"/>
    </source>
</evidence>
<dbReference type="KEGG" id="hazt:108680552"/>
<evidence type="ECO:0000259" key="15">
    <source>
        <dbReference type="PROSITE" id="PS50268"/>
    </source>
</evidence>
<feature type="domain" description="Cadherin" evidence="15">
    <location>
        <begin position="909"/>
        <end position="1012"/>
    </location>
</feature>
<feature type="domain" description="Cadherin" evidence="15">
    <location>
        <begin position="1797"/>
        <end position="1897"/>
    </location>
</feature>
<feature type="domain" description="Cadherin" evidence="15">
    <location>
        <begin position="2303"/>
        <end position="2402"/>
    </location>
</feature>
<comment type="subcellular location">
    <subcellularLocation>
        <location evidence="1">Membrane</location>
        <topology evidence="1">Single-pass membrane protein</topology>
    </subcellularLocation>
</comment>
<name>A0A979FHB8_HYAAZ</name>
<feature type="domain" description="Cadherin" evidence="15">
    <location>
        <begin position="1683"/>
        <end position="1785"/>
    </location>
</feature>
<feature type="domain" description="Cadherin" evidence="15">
    <location>
        <begin position="2202"/>
        <end position="2302"/>
    </location>
</feature>
<keyword evidence="3 14" id="KW-0812">Transmembrane</keyword>
<dbReference type="FunFam" id="2.60.40.60:FF:000064">
    <property type="entry name" value="FAT atypical cadherin 1"/>
    <property type="match status" value="1"/>
</dbReference>
<evidence type="ECO:0000256" key="3">
    <source>
        <dbReference type="ARBA" id="ARBA00022692"/>
    </source>
</evidence>
<evidence type="ECO:0000256" key="4">
    <source>
        <dbReference type="ARBA" id="ARBA00022729"/>
    </source>
</evidence>
<feature type="domain" description="Cadherin" evidence="15">
    <location>
        <begin position="1551"/>
        <end position="1682"/>
    </location>
</feature>
<keyword evidence="16" id="KW-1185">Reference proteome</keyword>
<dbReference type="OrthoDB" id="6354497at2759"/>
<dbReference type="RefSeq" id="XP_047736340.1">
    <property type="nucleotide sequence ID" value="XM_047880384.1"/>
</dbReference>
<dbReference type="FunFam" id="2.60.40.60:FF:000276">
    <property type="entry name" value="FAT atypical cadherin 2"/>
    <property type="match status" value="1"/>
</dbReference>
<evidence type="ECO:0000256" key="10">
    <source>
        <dbReference type="ARBA" id="ARBA00023157"/>
    </source>
</evidence>
<keyword evidence="6 12" id="KW-0106">Calcium</keyword>
<dbReference type="PROSITE" id="PS00232">
    <property type="entry name" value="CADHERIN_1"/>
    <property type="match status" value="9"/>
</dbReference>
<feature type="domain" description="Cadherin" evidence="15">
    <location>
        <begin position="1451"/>
        <end position="1550"/>
    </location>
</feature>
<feature type="domain" description="Cadherin" evidence="15">
    <location>
        <begin position="432"/>
        <end position="538"/>
    </location>
</feature>
<gene>
    <name evidence="17" type="primary">LOC108680552</name>
</gene>
<feature type="domain" description="Cadherin" evidence="15">
    <location>
        <begin position="93"/>
        <end position="212"/>
    </location>
</feature>
<dbReference type="SUPFAM" id="SSF49313">
    <property type="entry name" value="Cadherin-like"/>
    <property type="match status" value="21"/>
</dbReference>
<dbReference type="OMA" id="EQQDTHV"/>
<keyword evidence="11" id="KW-0325">Glycoprotein</keyword>
<dbReference type="Gene3D" id="2.60.40.60">
    <property type="entry name" value="Cadherins"/>
    <property type="match status" value="21"/>
</dbReference>
<evidence type="ECO:0000313" key="16">
    <source>
        <dbReference type="Proteomes" id="UP000694843"/>
    </source>
</evidence>
<evidence type="ECO:0000256" key="1">
    <source>
        <dbReference type="ARBA" id="ARBA00004167"/>
    </source>
</evidence>
<dbReference type="GO" id="GO:0008104">
    <property type="term" value="P:intracellular protein localization"/>
    <property type="evidence" value="ECO:0007669"/>
    <property type="project" value="UniProtKB-ARBA"/>
</dbReference>
<dbReference type="FunFam" id="2.60.40.60:FF:000039">
    <property type="entry name" value="FAT atypical cadherin 3"/>
    <property type="match status" value="1"/>
</dbReference>
<keyword evidence="2" id="KW-0245">EGF-like domain</keyword>
<dbReference type="PRINTS" id="PR00205">
    <property type="entry name" value="CADHERIN"/>
</dbReference>
<evidence type="ECO:0000256" key="7">
    <source>
        <dbReference type="ARBA" id="ARBA00022889"/>
    </source>
</evidence>
<evidence type="ECO:0000256" key="6">
    <source>
        <dbReference type="ARBA" id="ARBA00022837"/>
    </source>
</evidence>
<keyword evidence="9 14" id="KW-0472">Membrane</keyword>
<feature type="transmembrane region" description="Helical" evidence="14">
    <location>
        <begin position="63"/>
        <end position="85"/>
    </location>
</feature>
<keyword evidence="10" id="KW-1015">Disulfide bond</keyword>
<keyword evidence="5" id="KW-0677">Repeat</keyword>
<keyword evidence="7" id="KW-0130">Cell adhesion</keyword>
<feature type="domain" description="Cadherin" evidence="15">
    <location>
        <begin position="663"/>
        <end position="750"/>
    </location>
</feature>
<accession>A0A979FHB8</accession>
<dbReference type="SMART" id="SM00112">
    <property type="entry name" value="CA"/>
    <property type="match status" value="19"/>
</dbReference>
<dbReference type="GO" id="GO:0005509">
    <property type="term" value="F:calcium ion binding"/>
    <property type="evidence" value="ECO:0007669"/>
    <property type="project" value="UniProtKB-UniRule"/>
</dbReference>
<dbReference type="GO" id="GO:0045296">
    <property type="term" value="F:cadherin binding"/>
    <property type="evidence" value="ECO:0007669"/>
    <property type="project" value="TreeGrafter"/>
</dbReference>
<dbReference type="CDD" id="cd11304">
    <property type="entry name" value="Cadherin_repeat"/>
    <property type="match status" value="21"/>
</dbReference>
<evidence type="ECO:0000313" key="17">
    <source>
        <dbReference type="RefSeq" id="XP_047736340.1"/>
    </source>
</evidence>
<proteinExistence type="predicted"/>
<evidence type="ECO:0000256" key="8">
    <source>
        <dbReference type="ARBA" id="ARBA00022989"/>
    </source>
</evidence>
<feature type="domain" description="Cadherin" evidence="15">
    <location>
        <begin position="1245"/>
        <end position="1299"/>
    </location>
</feature>
<reference evidence="17" key="1">
    <citation type="submission" date="2025-08" db="UniProtKB">
        <authorList>
            <consortium name="RefSeq"/>
        </authorList>
    </citation>
    <scope>IDENTIFICATION</scope>
    <source>
        <tissue evidence="17">Whole organism</tissue>
    </source>
</reference>
<evidence type="ECO:0000256" key="2">
    <source>
        <dbReference type="ARBA" id="ARBA00022536"/>
    </source>
</evidence>
<dbReference type="FunFam" id="2.60.40.60:FF:000053">
    <property type="entry name" value="FAT atypical cadherin 3"/>
    <property type="match status" value="1"/>
</dbReference>
<evidence type="ECO:0000256" key="11">
    <source>
        <dbReference type="ARBA" id="ARBA00023180"/>
    </source>
</evidence>
<evidence type="ECO:0000256" key="13">
    <source>
        <dbReference type="SAM" id="MobiDB-lite"/>
    </source>
</evidence>
<dbReference type="GO" id="GO:0007156">
    <property type="term" value="P:homophilic cell adhesion via plasma membrane adhesion molecules"/>
    <property type="evidence" value="ECO:0007669"/>
    <property type="project" value="InterPro"/>
</dbReference>
<protein>
    <submittedName>
        <fullName evidence="17">Fat-like cadherin-related tumor suppressor homolog</fullName>
    </submittedName>
</protein>
<feature type="domain" description="Cadherin" evidence="15">
    <location>
        <begin position="1128"/>
        <end position="1192"/>
    </location>
</feature>
<dbReference type="GO" id="GO:0016342">
    <property type="term" value="C:catenin complex"/>
    <property type="evidence" value="ECO:0007669"/>
    <property type="project" value="TreeGrafter"/>
</dbReference>